<feature type="compositionally biased region" description="Low complexity" evidence="1">
    <location>
        <begin position="864"/>
        <end position="877"/>
    </location>
</feature>
<evidence type="ECO:0000313" key="2">
    <source>
        <dbReference type="EMBL" id="PRP94056.1"/>
    </source>
</evidence>
<protein>
    <submittedName>
        <fullName evidence="2">Uncharacterized protein</fullName>
    </submittedName>
</protein>
<sequence>MDDGLHNHQPALLDELERALVEHFKLRSALGQARALLTDASLAAARDHVLATAAAHAEVRNQGGALLAELERAGARAREAEQVVTQVEGWRARERAEAQLAVEIFVDAESLGPARDGAWRPGLEPGPPSTTPVYLRDPELRVCGHFEPEVDLLIYDPGLGTLAMVQIVDALAPDSVRAQVSRYVDRATYLRHLLLTAREQDAGCDRQVISVELVLVHRAHDHDGDGQIDLLYEVGETLRDLAQQTDCLHAIGVNVLAAEPRGVDPARLRRAFSWLLHDTRQWFEGLEQRRLALRGEAEDGFGRLGAIELDEYRLPGRRTLTLDEGARLHLLHGHNGSGKSSLVEALELMVTGTIERLSGIEDYEHVVRNRWSSTPARVALYSAELGREPLSFELHGADRPARPLASGSRASSFRLDQTVMDRLARASDVDRAAELLAAFFADEAEVRERWQHAMAEAEAALARLPARVIRWLEHHQRERQDLHEVVVEQLALLADNRVPAALVDALLPIPRAQLRPLVGQLEALAQLEEQLERDGFVAADAPLWDALEAAFVRLASDLPERVGTVESVLRTLDRVGRWWNEGDAAGFDSEAAYAAALDEWLELSALAEIAEQQHRILTVLSGARAEGWELRRLDEAGAAVGLLRGLAEVEPIVLDDLERARAQWAKRREQLGRALRRSDDAPVDGKPLTAARARLDDEEIEELDRFGAWWAPQERGQGLGERIHGAIERGETHSFATALIGAQAWVTPIYDAAASMLEPLRELRETWGASLHRAVGRRSSQHDPRLAREVQVELDIEQFAEAAEAIAENWGGGEDAADELFDPLQGLDDFDGPLAVEDPRKSPVEREREPAARGVEGERPRAPARPTSAPPLASAPPASAPAPGGAPAPEPRAAVMQSRTVSLSDAPPPQAAPASAPAPAPAPAPGGRAEAELGLSALVERLRQAYEVSARAHEVGTEVQDSFVMRLAADDRRALSLVDALNELMALFTPARWAYEDIILRYQEAGDVSRLQFETGELRGGADPRARARADLRLNTAQLNAFTLALFLLCAPRVDNPIGLLVLDDPLQNMDELTVTTLARGLAKLMRVLPRRWSLMMLFHGEGDLARFHDEVECAVYFLPWLSPTVRGRELQISCQGEDSRLGLTPQRIAQLVALRP</sequence>
<keyword evidence="3" id="KW-1185">Reference proteome</keyword>
<proteinExistence type="predicted"/>
<feature type="region of interest" description="Disordered" evidence="1">
    <location>
        <begin position="813"/>
        <end position="928"/>
    </location>
</feature>
<evidence type="ECO:0000256" key="1">
    <source>
        <dbReference type="SAM" id="MobiDB-lite"/>
    </source>
</evidence>
<dbReference type="EMBL" id="PVNK01000180">
    <property type="protein sequence ID" value="PRP94056.1"/>
    <property type="molecule type" value="Genomic_DNA"/>
</dbReference>
<dbReference type="OrthoDB" id="9795626at2"/>
<gene>
    <name evidence="2" type="ORF">ENSA5_41680</name>
</gene>
<reference evidence="2 3" key="1">
    <citation type="submission" date="2018-03" db="EMBL/GenBank/DDBJ databases">
        <title>Draft Genome Sequences of the Obligatory Marine Myxobacteria Enhygromyxa salina SWB005.</title>
        <authorList>
            <person name="Poehlein A."/>
            <person name="Moghaddam J.A."/>
            <person name="Harms H."/>
            <person name="Alanjari M."/>
            <person name="Koenig G.M."/>
            <person name="Daniel R."/>
            <person name="Schaeberle T.F."/>
        </authorList>
    </citation>
    <scope>NUCLEOTIDE SEQUENCE [LARGE SCALE GENOMIC DNA]</scope>
    <source>
        <strain evidence="2 3">SWB005</strain>
    </source>
</reference>
<evidence type="ECO:0000313" key="3">
    <source>
        <dbReference type="Proteomes" id="UP000237968"/>
    </source>
</evidence>
<dbReference type="SUPFAM" id="SSF52540">
    <property type="entry name" value="P-loop containing nucleoside triphosphate hydrolases"/>
    <property type="match status" value="1"/>
</dbReference>
<organism evidence="2 3">
    <name type="scientific">Enhygromyxa salina</name>
    <dbReference type="NCBI Taxonomy" id="215803"/>
    <lineage>
        <taxon>Bacteria</taxon>
        <taxon>Pseudomonadati</taxon>
        <taxon>Myxococcota</taxon>
        <taxon>Polyangia</taxon>
        <taxon>Nannocystales</taxon>
        <taxon>Nannocystaceae</taxon>
        <taxon>Enhygromyxa</taxon>
    </lineage>
</organism>
<feature type="compositionally biased region" description="Basic and acidic residues" evidence="1">
    <location>
        <begin position="837"/>
        <end position="861"/>
    </location>
</feature>
<name>A0A2S9XMF5_9BACT</name>
<feature type="compositionally biased region" description="Pro residues" evidence="1">
    <location>
        <begin position="878"/>
        <end position="890"/>
    </location>
</feature>
<dbReference type="AlphaFoldDB" id="A0A2S9XMF5"/>
<dbReference type="InterPro" id="IPR027417">
    <property type="entry name" value="P-loop_NTPase"/>
</dbReference>
<comment type="caution">
    <text evidence="2">The sequence shown here is derived from an EMBL/GenBank/DDBJ whole genome shotgun (WGS) entry which is preliminary data.</text>
</comment>
<dbReference type="Gene3D" id="3.40.50.300">
    <property type="entry name" value="P-loop containing nucleotide triphosphate hydrolases"/>
    <property type="match status" value="1"/>
</dbReference>
<dbReference type="RefSeq" id="WP_106393459.1">
    <property type="nucleotide sequence ID" value="NZ_PVNK01000180.1"/>
</dbReference>
<feature type="compositionally biased region" description="Pro residues" evidence="1">
    <location>
        <begin position="906"/>
        <end position="924"/>
    </location>
</feature>
<accession>A0A2S9XMF5</accession>
<dbReference type="Proteomes" id="UP000237968">
    <property type="component" value="Unassembled WGS sequence"/>
</dbReference>